<accession>A0A1G6JBI0</accession>
<dbReference type="RefSeq" id="WP_091796920.1">
    <property type="nucleotide sequence ID" value="NZ_CP016353.1"/>
</dbReference>
<sequence length="58" mass="5943">MNGTQTGLLAGLVLGLAATQSFVAFLITLAVGVIGLIAGRVVDGRLDLSDVFGRGRDR</sequence>
<keyword evidence="2" id="KW-1185">Reference proteome</keyword>
<dbReference type="Proteomes" id="UP000199494">
    <property type="component" value="Unassembled WGS sequence"/>
</dbReference>
<dbReference type="AlphaFoldDB" id="A0A1G6JBI0"/>
<reference evidence="1 2" key="1">
    <citation type="submission" date="2016-10" db="EMBL/GenBank/DDBJ databases">
        <authorList>
            <person name="de Groot N.N."/>
        </authorList>
    </citation>
    <scope>NUCLEOTIDE SEQUENCE [LARGE SCALE GENOMIC DNA]</scope>
    <source>
        <strain evidence="1 2">CGMCC 4.5506</strain>
    </source>
</reference>
<protein>
    <submittedName>
        <fullName evidence="1">Uncharacterized protein</fullName>
    </submittedName>
</protein>
<gene>
    <name evidence="1" type="ORF">SAMN05421630_101645</name>
</gene>
<evidence type="ECO:0000313" key="1">
    <source>
        <dbReference type="EMBL" id="SDC16101.1"/>
    </source>
</evidence>
<name>A0A1G6JBI0_9PSEU</name>
<proteinExistence type="predicted"/>
<evidence type="ECO:0000313" key="2">
    <source>
        <dbReference type="Proteomes" id="UP000199494"/>
    </source>
</evidence>
<organism evidence="1 2">
    <name type="scientific">Prauserella marina</name>
    <dbReference type="NCBI Taxonomy" id="530584"/>
    <lineage>
        <taxon>Bacteria</taxon>
        <taxon>Bacillati</taxon>
        <taxon>Actinomycetota</taxon>
        <taxon>Actinomycetes</taxon>
        <taxon>Pseudonocardiales</taxon>
        <taxon>Pseudonocardiaceae</taxon>
        <taxon>Prauserella</taxon>
    </lineage>
</organism>
<dbReference type="EMBL" id="FMZE01000001">
    <property type="protein sequence ID" value="SDC16101.1"/>
    <property type="molecule type" value="Genomic_DNA"/>
</dbReference>
<dbReference type="STRING" id="530584.SAMN05421630_101645"/>
<dbReference type="OrthoDB" id="4954175at2"/>